<dbReference type="InterPro" id="IPR029168">
    <property type="entry name" value="REC114L"/>
</dbReference>
<keyword evidence="1" id="KW-1185">Reference proteome</keyword>
<dbReference type="PANTHER" id="PTHR34921">
    <property type="entry name" value="MEIOTIC RECOMBINATION PROTEIN REC114"/>
    <property type="match status" value="1"/>
</dbReference>
<name>A0ABM1BD90_LIMPO</name>
<accession>A0ABM1BD90</accession>
<dbReference type="PANTHER" id="PTHR34921:SF1">
    <property type="entry name" value="MEIOTIC RECOMBINATION PROTEIN REC114"/>
    <property type="match status" value="1"/>
</dbReference>
<proteinExistence type="predicted"/>
<organism evidence="1 2">
    <name type="scientific">Limulus polyphemus</name>
    <name type="common">Atlantic horseshoe crab</name>
    <dbReference type="NCBI Taxonomy" id="6850"/>
    <lineage>
        <taxon>Eukaryota</taxon>
        <taxon>Metazoa</taxon>
        <taxon>Ecdysozoa</taxon>
        <taxon>Arthropoda</taxon>
        <taxon>Chelicerata</taxon>
        <taxon>Merostomata</taxon>
        <taxon>Xiphosura</taxon>
        <taxon>Limulidae</taxon>
        <taxon>Limulus</taxon>
    </lineage>
</organism>
<dbReference type="Pfam" id="PF15165">
    <property type="entry name" value="REC114-like"/>
    <property type="match status" value="2"/>
</dbReference>
<dbReference type="GeneID" id="106464078"/>
<dbReference type="Proteomes" id="UP000694941">
    <property type="component" value="Unplaced"/>
</dbReference>
<evidence type="ECO:0000313" key="2">
    <source>
        <dbReference type="RefSeq" id="XP_013779644.1"/>
    </source>
</evidence>
<dbReference type="RefSeq" id="XP_013779644.1">
    <property type="nucleotide sequence ID" value="XM_013924190.2"/>
</dbReference>
<reference evidence="2" key="1">
    <citation type="submission" date="2025-08" db="UniProtKB">
        <authorList>
            <consortium name="RefSeq"/>
        </authorList>
    </citation>
    <scope>IDENTIFICATION</scope>
    <source>
        <tissue evidence="2">Muscle</tissue>
    </source>
</reference>
<gene>
    <name evidence="2" type="primary">LOC106464078</name>
</gene>
<evidence type="ECO:0000313" key="1">
    <source>
        <dbReference type="Proteomes" id="UP000694941"/>
    </source>
</evidence>
<sequence length="235" mass="26813">MLAKGKYRWQLRKFAKFVPVLDNTNENNVKKVNTIDGGRDAPIKLKVQEDTYGGSWKYVGGDEGDLYLSYLDADYLVISKGSTLHETVSLFNGKYWLRGVVKGDSMLIVNKLKIESRRFRVQFYSDIGRSAIEQCEDCVKILSNHIPFKYNLLSPFSQPPSIKPQVHAKKILGEVTASLMIQAVTKETELPRAYQHTNIPVNQIKSLLFLCLCDPNFPAFVRQVQKALHEIKEME</sequence>
<protein>
    <submittedName>
        <fullName evidence="2">Uncharacterized protein LOC106464078 isoform X2</fullName>
    </submittedName>
</protein>